<dbReference type="EMBL" id="BARU01033645">
    <property type="protein sequence ID" value="GAH69759.1"/>
    <property type="molecule type" value="Genomic_DNA"/>
</dbReference>
<proteinExistence type="predicted"/>
<protein>
    <submittedName>
        <fullName evidence="1">Uncharacterized protein</fullName>
    </submittedName>
</protein>
<accession>X1IUG5</accession>
<feature type="non-terminal residue" evidence="1">
    <location>
        <position position="1"/>
    </location>
</feature>
<name>X1IUG5_9ZZZZ</name>
<reference evidence="1" key="1">
    <citation type="journal article" date="2014" name="Front. Microbiol.">
        <title>High frequency of phylogenetically diverse reductive dehalogenase-homologous genes in deep subseafloor sedimentary metagenomes.</title>
        <authorList>
            <person name="Kawai M."/>
            <person name="Futagami T."/>
            <person name="Toyoda A."/>
            <person name="Takaki Y."/>
            <person name="Nishi S."/>
            <person name="Hori S."/>
            <person name="Arai W."/>
            <person name="Tsubouchi T."/>
            <person name="Morono Y."/>
            <person name="Uchiyama I."/>
            <person name="Ito T."/>
            <person name="Fujiyama A."/>
            <person name="Inagaki F."/>
            <person name="Takami H."/>
        </authorList>
    </citation>
    <scope>NUCLEOTIDE SEQUENCE</scope>
    <source>
        <strain evidence="1">Expedition CK06-06</strain>
    </source>
</reference>
<dbReference type="AlphaFoldDB" id="X1IUG5"/>
<comment type="caution">
    <text evidence="1">The sequence shown here is derived from an EMBL/GenBank/DDBJ whole genome shotgun (WGS) entry which is preliminary data.</text>
</comment>
<sequence length="38" mass="4228">VTIWGWGRSGPLTDMHKNEGSPFIIMIVIKNNLKGETS</sequence>
<gene>
    <name evidence="1" type="ORF">S03H2_52901</name>
</gene>
<evidence type="ECO:0000313" key="1">
    <source>
        <dbReference type="EMBL" id="GAH69759.1"/>
    </source>
</evidence>
<organism evidence="1">
    <name type="scientific">marine sediment metagenome</name>
    <dbReference type="NCBI Taxonomy" id="412755"/>
    <lineage>
        <taxon>unclassified sequences</taxon>
        <taxon>metagenomes</taxon>
        <taxon>ecological metagenomes</taxon>
    </lineage>
</organism>